<dbReference type="EMBL" id="QXFW01007061">
    <property type="protein sequence ID" value="KAE8957848.1"/>
    <property type="molecule type" value="Genomic_DNA"/>
</dbReference>
<dbReference type="AlphaFoldDB" id="A0A6A3PQ33"/>
<evidence type="ECO:0000313" key="2">
    <source>
        <dbReference type="EMBL" id="KAE9058694.1"/>
    </source>
</evidence>
<evidence type="ECO:0000313" key="3">
    <source>
        <dbReference type="Proteomes" id="UP000441208"/>
    </source>
</evidence>
<proteinExistence type="predicted"/>
<protein>
    <submittedName>
        <fullName evidence="2">Uncharacterized protein</fullName>
    </submittedName>
</protein>
<feature type="non-terminal residue" evidence="2">
    <location>
        <position position="1"/>
    </location>
</feature>
<gene>
    <name evidence="2" type="ORF">PF007_g31211</name>
    <name evidence="1" type="ORF">PF011_g30996</name>
</gene>
<name>A0A6A3PQ33_9STRA</name>
<sequence>SHSLGRVLTGASLHDALDQLETSLVLSRILHNSGHRLPTLVKPLHHTGTRSDNGGHVDDHCQLKPRASVKSSRVHPLRQFACSHFAISKFPVAAA</sequence>
<comment type="caution">
    <text evidence="2">The sequence shown here is derived from an EMBL/GenBank/DDBJ whole genome shotgun (WGS) entry which is preliminary data.</text>
</comment>
<reference evidence="2 3" key="1">
    <citation type="submission" date="2018-08" db="EMBL/GenBank/DDBJ databases">
        <title>Genomic investigation of the strawberry pathogen Phytophthora fragariae indicates pathogenicity is determined by transcriptional variation in three key races.</title>
        <authorList>
            <person name="Adams T.M."/>
            <person name="Armitage A.D."/>
            <person name="Sobczyk M.K."/>
            <person name="Bates H.J."/>
            <person name="Dunwell J.M."/>
            <person name="Nellist C.F."/>
            <person name="Harrison R.J."/>
        </authorList>
    </citation>
    <scope>NUCLEOTIDE SEQUENCE [LARGE SCALE GENOMIC DNA]</scope>
    <source>
        <strain evidence="2 3">NOV-71</strain>
        <strain evidence="1 4">SCRP245</strain>
    </source>
</reference>
<organism evidence="2 3">
    <name type="scientific">Phytophthora fragariae</name>
    <dbReference type="NCBI Taxonomy" id="53985"/>
    <lineage>
        <taxon>Eukaryota</taxon>
        <taxon>Sar</taxon>
        <taxon>Stramenopiles</taxon>
        <taxon>Oomycota</taxon>
        <taxon>Peronosporomycetes</taxon>
        <taxon>Peronosporales</taxon>
        <taxon>Peronosporaceae</taxon>
        <taxon>Phytophthora</taxon>
    </lineage>
</organism>
<dbReference type="Proteomes" id="UP000441208">
    <property type="component" value="Unassembled WGS sequence"/>
</dbReference>
<evidence type="ECO:0000313" key="4">
    <source>
        <dbReference type="Proteomes" id="UP000460718"/>
    </source>
</evidence>
<accession>A0A6A3PQ33</accession>
<dbReference type="Proteomes" id="UP000460718">
    <property type="component" value="Unassembled WGS sequence"/>
</dbReference>
<dbReference type="EMBL" id="QXFZ01006420">
    <property type="protein sequence ID" value="KAE9058694.1"/>
    <property type="molecule type" value="Genomic_DNA"/>
</dbReference>
<evidence type="ECO:0000313" key="1">
    <source>
        <dbReference type="EMBL" id="KAE8957848.1"/>
    </source>
</evidence>